<dbReference type="Proteomes" id="UP000607653">
    <property type="component" value="Unassembled WGS sequence"/>
</dbReference>
<evidence type="ECO:0000313" key="1">
    <source>
        <dbReference type="EMBL" id="DAD23648.1"/>
    </source>
</evidence>
<dbReference type="EMBL" id="DUZY01000001">
    <property type="protein sequence ID" value="DAD23648.1"/>
    <property type="molecule type" value="Genomic_DNA"/>
</dbReference>
<reference evidence="1 2" key="1">
    <citation type="journal article" date="2020" name="Mol. Biol. Evol.">
        <title>Distinct Expression and Methylation Patterns for Genes with Different Fates following a Single Whole-Genome Duplication in Flowering Plants.</title>
        <authorList>
            <person name="Shi T."/>
            <person name="Rahmani R.S."/>
            <person name="Gugger P.F."/>
            <person name="Wang M."/>
            <person name="Li H."/>
            <person name="Zhang Y."/>
            <person name="Li Z."/>
            <person name="Wang Q."/>
            <person name="Van de Peer Y."/>
            <person name="Marchal K."/>
            <person name="Chen J."/>
        </authorList>
    </citation>
    <scope>NUCLEOTIDE SEQUENCE [LARGE SCALE GENOMIC DNA]</scope>
    <source>
        <tissue evidence="1">Leaf</tissue>
    </source>
</reference>
<gene>
    <name evidence="1" type="ORF">HUJ06_025111</name>
</gene>
<comment type="caution">
    <text evidence="1">The sequence shown here is derived from an EMBL/GenBank/DDBJ whole genome shotgun (WGS) entry which is preliminary data.</text>
</comment>
<sequence>MDMTVADKVLDVVSRHLMCSFIIDEQGKSHQPRSG</sequence>
<organism evidence="1 2">
    <name type="scientific">Nelumbo nucifera</name>
    <name type="common">Sacred lotus</name>
    <dbReference type="NCBI Taxonomy" id="4432"/>
    <lineage>
        <taxon>Eukaryota</taxon>
        <taxon>Viridiplantae</taxon>
        <taxon>Streptophyta</taxon>
        <taxon>Embryophyta</taxon>
        <taxon>Tracheophyta</taxon>
        <taxon>Spermatophyta</taxon>
        <taxon>Magnoliopsida</taxon>
        <taxon>Proteales</taxon>
        <taxon>Nelumbonaceae</taxon>
        <taxon>Nelumbo</taxon>
    </lineage>
</organism>
<protein>
    <submittedName>
        <fullName evidence="1">Uncharacterized protein</fullName>
    </submittedName>
</protein>
<dbReference type="AlphaFoldDB" id="A0A822Y1W5"/>
<keyword evidence="2" id="KW-1185">Reference proteome</keyword>
<accession>A0A822Y1W5</accession>
<proteinExistence type="predicted"/>
<evidence type="ECO:0000313" key="2">
    <source>
        <dbReference type="Proteomes" id="UP000607653"/>
    </source>
</evidence>
<name>A0A822Y1W5_NELNU</name>